<protein>
    <submittedName>
        <fullName evidence="1">Metal-nicotianamine transporter YSL2-like protein</fullName>
    </submittedName>
</protein>
<sequence length="92" mass="9869">MIMDENVVDSAMTHGGVYWSCVAHGLAHGRVAGRVTQVSNPSSFLTAMAHGRVISRVVQVSKYALFWQVCDTGVSGGRVRHTACSHGHVTCE</sequence>
<dbReference type="AlphaFoldDB" id="A0A0B0MQL5"/>
<reference evidence="2" key="1">
    <citation type="submission" date="2014-09" db="EMBL/GenBank/DDBJ databases">
        <authorList>
            <person name="Mudge J."/>
            <person name="Ramaraj T."/>
            <person name="Lindquist I.E."/>
            <person name="Bharti A.K."/>
            <person name="Sundararajan A."/>
            <person name="Cameron C.T."/>
            <person name="Woodward J.E."/>
            <person name="May G.D."/>
            <person name="Brubaker C."/>
            <person name="Broadhvest J."/>
            <person name="Wilkins T.A."/>
        </authorList>
    </citation>
    <scope>NUCLEOTIDE SEQUENCE</scope>
    <source>
        <strain evidence="2">cv. AKA8401</strain>
    </source>
</reference>
<proteinExistence type="predicted"/>
<comment type="caution">
    <text evidence="1">The sequence shown here is derived from an EMBL/GenBank/DDBJ whole genome shotgun (WGS) entry which is preliminary data.</text>
</comment>
<keyword evidence="2" id="KW-1185">Reference proteome</keyword>
<gene>
    <name evidence="1" type="ORF">F383_29086</name>
</gene>
<evidence type="ECO:0000313" key="1">
    <source>
        <dbReference type="EMBL" id="KHG04388.1"/>
    </source>
</evidence>
<dbReference type="Proteomes" id="UP000032142">
    <property type="component" value="Unassembled WGS sequence"/>
</dbReference>
<accession>A0A0B0MQL5</accession>
<name>A0A0B0MQL5_GOSAR</name>
<organism evidence="1 2">
    <name type="scientific">Gossypium arboreum</name>
    <name type="common">Tree cotton</name>
    <name type="synonym">Gossypium nanking</name>
    <dbReference type="NCBI Taxonomy" id="29729"/>
    <lineage>
        <taxon>Eukaryota</taxon>
        <taxon>Viridiplantae</taxon>
        <taxon>Streptophyta</taxon>
        <taxon>Embryophyta</taxon>
        <taxon>Tracheophyta</taxon>
        <taxon>Spermatophyta</taxon>
        <taxon>Magnoliopsida</taxon>
        <taxon>eudicotyledons</taxon>
        <taxon>Gunneridae</taxon>
        <taxon>Pentapetalae</taxon>
        <taxon>rosids</taxon>
        <taxon>malvids</taxon>
        <taxon>Malvales</taxon>
        <taxon>Malvaceae</taxon>
        <taxon>Malvoideae</taxon>
        <taxon>Gossypium</taxon>
    </lineage>
</organism>
<dbReference type="EMBL" id="JRRC01410663">
    <property type="protein sequence ID" value="KHG04388.1"/>
    <property type="molecule type" value="Genomic_DNA"/>
</dbReference>
<evidence type="ECO:0000313" key="2">
    <source>
        <dbReference type="Proteomes" id="UP000032142"/>
    </source>
</evidence>